<dbReference type="EMBL" id="CP061800">
    <property type="protein sequence ID" value="QTA86476.1"/>
    <property type="molecule type" value="Genomic_DNA"/>
</dbReference>
<organism evidence="1 2">
    <name type="scientific">Desulfonema magnum</name>
    <dbReference type="NCBI Taxonomy" id="45655"/>
    <lineage>
        <taxon>Bacteria</taxon>
        <taxon>Pseudomonadati</taxon>
        <taxon>Thermodesulfobacteriota</taxon>
        <taxon>Desulfobacteria</taxon>
        <taxon>Desulfobacterales</taxon>
        <taxon>Desulfococcaceae</taxon>
        <taxon>Desulfonema</taxon>
    </lineage>
</organism>
<protein>
    <submittedName>
        <fullName evidence="1">Uncharacterized protein</fullName>
    </submittedName>
</protein>
<keyword evidence="2" id="KW-1185">Reference proteome</keyword>
<sequence length="40" mass="4894">MKQFHLYSYPLLRQVSFLKNYKKFRNLFCHGLSDKLSITK</sequence>
<reference evidence="1" key="1">
    <citation type="journal article" date="2021" name="Microb. Physiol.">
        <title>Proteogenomic Insights into the Physiology of Marine, Sulfate-Reducing, Filamentous Desulfonema limicola and Desulfonema magnum.</title>
        <authorList>
            <person name="Schnaars V."/>
            <person name="Wohlbrand L."/>
            <person name="Scheve S."/>
            <person name="Hinrichs C."/>
            <person name="Reinhardt R."/>
            <person name="Rabus R."/>
        </authorList>
    </citation>
    <scope>NUCLEOTIDE SEQUENCE</scope>
    <source>
        <strain evidence="1">4be13</strain>
    </source>
</reference>
<dbReference type="AlphaFoldDB" id="A0A975BJ95"/>
<gene>
    <name evidence="1" type="ORF">dnm_024990</name>
</gene>
<evidence type="ECO:0000313" key="1">
    <source>
        <dbReference type="EMBL" id="QTA86476.1"/>
    </source>
</evidence>
<proteinExistence type="predicted"/>
<accession>A0A975BJ95</accession>
<dbReference type="Proteomes" id="UP000663722">
    <property type="component" value="Chromosome"/>
</dbReference>
<name>A0A975BJ95_9BACT</name>
<dbReference type="KEGG" id="dmm:dnm_024990"/>
<evidence type="ECO:0000313" key="2">
    <source>
        <dbReference type="Proteomes" id="UP000663722"/>
    </source>
</evidence>